<dbReference type="PIRSF" id="PIRSF006621">
    <property type="entry name" value="Dus"/>
    <property type="match status" value="1"/>
</dbReference>
<feature type="binding site" evidence="13">
    <location>
        <position position="100"/>
    </location>
    <ligand>
        <name>FMN</name>
        <dbReference type="ChEBI" id="CHEBI:58210"/>
    </ligand>
</feature>
<dbReference type="GO" id="GO:0017150">
    <property type="term" value="F:tRNA dihydrouridine synthase activity"/>
    <property type="evidence" value="ECO:0007669"/>
    <property type="project" value="InterPro"/>
</dbReference>
<keyword evidence="16" id="KW-1185">Reference proteome</keyword>
<evidence type="ECO:0000256" key="5">
    <source>
        <dbReference type="ARBA" id="ARBA00022694"/>
    </source>
</evidence>
<evidence type="ECO:0000256" key="8">
    <source>
        <dbReference type="ARBA" id="ARBA00023002"/>
    </source>
</evidence>
<sequence>MMKVSRESCFDAASVVPGVPSGFAQPVVSDGLTVLPAGGDAPWLAPLAGFTDLAFRLLCREFGARVVCSEMVSAKGLVYRSPGTHALLETCPQDAPMVLQLFGNEVPIMDAAMRELVDKGYRWFDLNMGCSVRKVVKTGCGAGMLRDVPNAVRVARAMTAVAGAGRVGFKFRLGWEQGAQVCMDLARRLEDAGAGWLTLHPRFARQGFSGTADWDALARLKEHVTIPVIASGDLFTAGDAVRCMRASGVDGVMFARGALANPAVFEDFSAMMSGGEQPQPDPERTVRIIRRHVALARALCAEKTALFKMRTFVPRYVRQFPGARALRNHLASCLTWEGLDHLLDTFFERWRAQGAPMLDDGACRVQTAPAGDDQCM</sequence>
<keyword evidence="13" id="KW-0547">Nucleotide-binding</keyword>
<dbReference type="Proteomes" id="UP000002710">
    <property type="component" value="Chromosome"/>
</dbReference>
<dbReference type="PANTHER" id="PTHR45846">
    <property type="entry name" value="TRNA-DIHYDROURIDINE(47) SYNTHASE [NAD(P)(+)]-LIKE"/>
    <property type="match status" value="1"/>
</dbReference>
<keyword evidence="5 11" id="KW-0819">tRNA processing</keyword>
<dbReference type="AlphaFoldDB" id="Q316F6"/>
<dbReference type="EC" id="1.3.1.-" evidence="11"/>
<keyword evidence="4 11" id="KW-0288">FMN</keyword>
<dbReference type="InterPro" id="IPR035587">
    <property type="entry name" value="DUS-like_FMN-bd"/>
</dbReference>
<dbReference type="eggNOG" id="COG0042">
    <property type="taxonomic scope" value="Bacteria"/>
</dbReference>
<comment type="function">
    <text evidence="1 11">Catalyzes the synthesis of 5,6-dihydrouridine (D), a modified base found in the D-loop of most tRNAs, via the reduction of the C5-C6 double bond in target uridines.</text>
</comment>
<evidence type="ECO:0000256" key="6">
    <source>
        <dbReference type="ARBA" id="ARBA00022857"/>
    </source>
</evidence>
<dbReference type="Gene3D" id="1.10.1200.80">
    <property type="entry name" value="Putative flavin oxidoreducatase, domain 2"/>
    <property type="match status" value="1"/>
</dbReference>
<dbReference type="GO" id="GO:0050660">
    <property type="term" value="F:flavin adenine dinucleotide binding"/>
    <property type="evidence" value="ECO:0007669"/>
    <property type="project" value="InterPro"/>
</dbReference>
<comment type="similarity">
    <text evidence="11">Belongs to the dus family.</text>
</comment>
<evidence type="ECO:0000256" key="7">
    <source>
        <dbReference type="ARBA" id="ARBA00022884"/>
    </source>
</evidence>
<evidence type="ECO:0000313" key="16">
    <source>
        <dbReference type="Proteomes" id="UP000002710"/>
    </source>
</evidence>
<comment type="catalytic activity">
    <reaction evidence="10">
        <text>a 5,6-dihydrouridine in tRNA + NAD(+) = a uridine in tRNA + NADH + H(+)</text>
        <dbReference type="Rhea" id="RHEA:54452"/>
        <dbReference type="Rhea" id="RHEA-COMP:13339"/>
        <dbReference type="Rhea" id="RHEA-COMP:13887"/>
        <dbReference type="ChEBI" id="CHEBI:15378"/>
        <dbReference type="ChEBI" id="CHEBI:57540"/>
        <dbReference type="ChEBI" id="CHEBI:57945"/>
        <dbReference type="ChEBI" id="CHEBI:65315"/>
        <dbReference type="ChEBI" id="CHEBI:74443"/>
    </reaction>
</comment>
<evidence type="ECO:0000256" key="12">
    <source>
        <dbReference type="PIRSR" id="PIRSR006621-1"/>
    </source>
</evidence>
<organism evidence="15 16">
    <name type="scientific">Oleidesulfovibrio alaskensis (strain ATCC BAA-1058 / DSM 17464 / G20)</name>
    <name type="common">Desulfovibrio alaskensis</name>
    <dbReference type="NCBI Taxonomy" id="207559"/>
    <lineage>
        <taxon>Bacteria</taxon>
        <taxon>Pseudomonadati</taxon>
        <taxon>Thermodesulfobacteriota</taxon>
        <taxon>Desulfovibrionia</taxon>
        <taxon>Desulfovibrionales</taxon>
        <taxon>Desulfovibrionaceae</taxon>
        <taxon>Oleidesulfovibrio</taxon>
    </lineage>
</organism>
<evidence type="ECO:0000256" key="9">
    <source>
        <dbReference type="ARBA" id="ARBA00048205"/>
    </source>
</evidence>
<dbReference type="Pfam" id="PF01207">
    <property type="entry name" value="Dus"/>
    <property type="match status" value="1"/>
</dbReference>
<keyword evidence="6" id="KW-0521">NADP</keyword>
<evidence type="ECO:0000256" key="11">
    <source>
        <dbReference type="PIRNR" id="PIRNR006621"/>
    </source>
</evidence>
<evidence type="ECO:0000313" key="15">
    <source>
        <dbReference type="EMBL" id="ABB37190.2"/>
    </source>
</evidence>
<dbReference type="KEGG" id="dde:Dde_0389"/>
<dbReference type="SUPFAM" id="SSF51395">
    <property type="entry name" value="FMN-linked oxidoreductases"/>
    <property type="match status" value="1"/>
</dbReference>
<name>Q316F6_OLEA2</name>
<dbReference type="EMBL" id="CP000112">
    <property type="protein sequence ID" value="ABB37190.2"/>
    <property type="molecule type" value="Genomic_DNA"/>
</dbReference>
<keyword evidence="2" id="KW-0820">tRNA-binding</keyword>
<evidence type="ECO:0000256" key="4">
    <source>
        <dbReference type="ARBA" id="ARBA00022643"/>
    </source>
</evidence>
<proteinExistence type="inferred from homology"/>
<dbReference type="PANTHER" id="PTHR45846:SF1">
    <property type="entry name" value="TRNA-DIHYDROURIDINE(47) SYNTHASE [NAD(P)(+)]-LIKE"/>
    <property type="match status" value="1"/>
</dbReference>
<feature type="binding site" evidence="13">
    <location>
        <begin position="255"/>
        <end position="256"/>
    </location>
    <ligand>
        <name>FMN</name>
        <dbReference type="ChEBI" id="CHEBI:58210"/>
    </ligand>
</feature>
<dbReference type="STRING" id="207559.Dde_0389"/>
<dbReference type="Gene3D" id="3.20.20.70">
    <property type="entry name" value="Aldolase class I"/>
    <property type="match status" value="1"/>
</dbReference>
<evidence type="ECO:0000259" key="14">
    <source>
        <dbReference type="Pfam" id="PF01207"/>
    </source>
</evidence>
<keyword evidence="3 11" id="KW-0285">Flavoprotein</keyword>
<dbReference type="RefSeq" id="WP_011366526.1">
    <property type="nucleotide sequence ID" value="NC_007519.1"/>
</dbReference>
<comment type="catalytic activity">
    <reaction evidence="9">
        <text>a 5,6-dihydrouridine in tRNA + NADP(+) = a uridine in tRNA + NADPH + H(+)</text>
        <dbReference type="Rhea" id="RHEA:23624"/>
        <dbReference type="Rhea" id="RHEA-COMP:13339"/>
        <dbReference type="Rhea" id="RHEA-COMP:13887"/>
        <dbReference type="ChEBI" id="CHEBI:15378"/>
        <dbReference type="ChEBI" id="CHEBI:57783"/>
        <dbReference type="ChEBI" id="CHEBI:58349"/>
        <dbReference type="ChEBI" id="CHEBI:65315"/>
        <dbReference type="ChEBI" id="CHEBI:74443"/>
    </reaction>
</comment>
<evidence type="ECO:0000256" key="3">
    <source>
        <dbReference type="ARBA" id="ARBA00022630"/>
    </source>
</evidence>
<reference evidence="15 16" key="1">
    <citation type="journal article" date="2011" name="J. Bacteriol.">
        <title>Complete genome sequence and updated annotation of Desulfovibrio alaskensis G20.</title>
        <authorList>
            <person name="Hauser L.J."/>
            <person name="Land M.L."/>
            <person name="Brown S.D."/>
            <person name="Larimer F."/>
            <person name="Keller K.L."/>
            <person name="Rapp-Giles B.J."/>
            <person name="Price M.N."/>
            <person name="Lin M."/>
            <person name="Bruce D.C."/>
            <person name="Detter J.C."/>
            <person name="Tapia R."/>
            <person name="Han C.S."/>
            <person name="Goodwin L.A."/>
            <person name="Cheng J.F."/>
            <person name="Pitluck S."/>
            <person name="Copeland A."/>
            <person name="Lucas S."/>
            <person name="Nolan M."/>
            <person name="Lapidus A.L."/>
            <person name="Palumbo A.V."/>
            <person name="Wall J.D."/>
        </authorList>
    </citation>
    <scope>NUCLEOTIDE SEQUENCE [LARGE SCALE GENOMIC DNA]</scope>
    <source>
        <strain evidence="16">ATCC BAA 1058 / DSM 17464 / G20</strain>
    </source>
</reference>
<dbReference type="InterPro" id="IPR001269">
    <property type="entry name" value="DUS_fam"/>
</dbReference>
<evidence type="ECO:0000256" key="10">
    <source>
        <dbReference type="ARBA" id="ARBA00048802"/>
    </source>
</evidence>
<dbReference type="InterPro" id="IPR024036">
    <property type="entry name" value="tRNA-dHydroUridine_Synthase_C"/>
</dbReference>
<feature type="active site" description="Proton donor" evidence="12">
    <location>
        <position position="130"/>
    </location>
</feature>
<evidence type="ECO:0000256" key="13">
    <source>
        <dbReference type="PIRSR" id="PIRSR006621-2"/>
    </source>
</evidence>
<dbReference type="CDD" id="cd02801">
    <property type="entry name" value="DUS_like_FMN"/>
    <property type="match status" value="1"/>
</dbReference>
<evidence type="ECO:0000256" key="1">
    <source>
        <dbReference type="ARBA" id="ARBA00002790"/>
    </source>
</evidence>
<dbReference type="InterPro" id="IPR013785">
    <property type="entry name" value="Aldolase_TIM"/>
</dbReference>
<dbReference type="GO" id="GO:0000049">
    <property type="term" value="F:tRNA binding"/>
    <property type="evidence" value="ECO:0007669"/>
    <property type="project" value="UniProtKB-KW"/>
</dbReference>
<feature type="binding site" evidence="13">
    <location>
        <position position="170"/>
    </location>
    <ligand>
        <name>FMN</name>
        <dbReference type="ChEBI" id="CHEBI:58210"/>
    </ligand>
</feature>
<keyword evidence="7" id="KW-0694">RNA-binding</keyword>
<gene>
    <name evidence="15" type="ordered locus">Dde_0389</name>
</gene>
<protein>
    <recommendedName>
        <fullName evidence="11">tRNA-dihydrouridine synthase</fullName>
        <ecNumber evidence="11">1.3.1.-</ecNumber>
    </recommendedName>
</protein>
<dbReference type="HOGENOM" id="CLU_013299_0_3_7"/>
<accession>Q316F6</accession>
<feature type="domain" description="DUS-like FMN-binding" evidence="14">
    <location>
        <begin position="44"/>
        <end position="343"/>
    </location>
</feature>
<evidence type="ECO:0000256" key="2">
    <source>
        <dbReference type="ARBA" id="ARBA00022555"/>
    </source>
</evidence>
<comment type="cofactor">
    <cofactor evidence="11 13">
        <name>FMN</name>
        <dbReference type="ChEBI" id="CHEBI:58210"/>
    </cofactor>
</comment>
<keyword evidence="8 11" id="KW-0560">Oxidoreductase</keyword>
<feature type="binding site" evidence="13">
    <location>
        <position position="200"/>
    </location>
    <ligand>
        <name>FMN</name>
        <dbReference type="ChEBI" id="CHEBI:58210"/>
    </ligand>
</feature>